<evidence type="ECO:0000313" key="1">
    <source>
        <dbReference type="EMBL" id="KAK1512499.1"/>
    </source>
</evidence>
<gene>
    <name evidence="1" type="ORF">CCOS01_14739</name>
</gene>
<evidence type="ECO:0000313" key="2">
    <source>
        <dbReference type="Proteomes" id="UP001240678"/>
    </source>
</evidence>
<sequence>MEQSASRPFCGLTFGCDFGGAQAAICRIYGSCSAAIGRKVRHIIVDQHHARTYAAHSTGRQPKLYSLLNHLTTSRCDQPSQSSTSSLALFHHPSFSQQPRIMAPKGPFKLVTVNTAPERAKRLIGRMTEALKDQYTIDYVANCETIAEVEGKVKEHKPDVLFCASMWTADEAEQIQATARSIVPNIKTHAIPHGLQVERGPDAIVEHLLEKVPQLLES</sequence>
<organism evidence="1 2">
    <name type="scientific">Colletotrichum costaricense</name>
    <dbReference type="NCBI Taxonomy" id="1209916"/>
    <lineage>
        <taxon>Eukaryota</taxon>
        <taxon>Fungi</taxon>
        <taxon>Dikarya</taxon>
        <taxon>Ascomycota</taxon>
        <taxon>Pezizomycotina</taxon>
        <taxon>Sordariomycetes</taxon>
        <taxon>Hypocreomycetidae</taxon>
        <taxon>Glomerellales</taxon>
        <taxon>Glomerellaceae</taxon>
        <taxon>Colletotrichum</taxon>
        <taxon>Colletotrichum acutatum species complex</taxon>
    </lineage>
</organism>
<dbReference type="RefSeq" id="XP_060306713.1">
    <property type="nucleotide sequence ID" value="XM_060462882.1"/>
</dbReference>
<dbReference type="Proteomes" id="UP001240678">
    <property type="component" value="Unassembled WGS sequence"/>
</dbReference>
<accession>A0AAI9YJ11</accession>
<dbReference type="EMBL" id="MOOE01000021">
    <property type="protein sequence ID" value="KAK1512499.1"/>
    <property type="molecule type" value="Genomic_DNA"/>
</dbReference>
<proteinExistence type="predicted"/>
<dbReference type="AlphaFoldDB" id="A0AAI9YJ11"/>
<dbReference type="GeneID" id="85346429"/>
<comment type="caution">
    <text evidence="1">The sequence shown here is derived from an EMBL/GenBank/DDBJ whole genome shotgun (WGS) entry which is preliminary data.</text>
</comment>
<name>A0AAI9YJ11_9PEZI</name>
<keyword evidence="2" id="KW-1185">Reference proteome</keyword>
<reference evidence="1 2" key="1">
    <citation type="submission" date="2016-10" db="EMBL/GenBank/DDBJ databases">
        <title>The genome sequence of Colletotrichum fioriniae PJ7.</title>
        <authorList>
            <person name="Baroncelli R."/>
        </authorList>
    </citation>
    <scope>NUCLEOTIDE SEQUENCE [LARGE SCALE GENOMIC DNA]</scope>
    <source>
        <strain evidence="1 2">IMI 309622</strain>
    </source>
</reference>
<protein>
    <submittedName>
        <fullName evidence="1">Uncharacterized protein</fullName>
    </submittedName>
</protein>